<evidence type="ECO:0000256" key="3">
    <source>
        <dbReference type="SAM" id="MobiDB-lite"/>
    </source>
</evidence>
<dbReference type="InterPro" id="IPR009242">
    <property type="entry name" value="DUF896"/>
</dbReference>
<reference evidence="5" key="1">
    <citation type="submission" date="2016-10" db="EMBL/GenBank/DDBJ databases">
        <authorList>
            <person name="Varghese N."/>
            <person name="Submissions S."/>
        </authorList>
    </citation>
    <scope>NUCLEOTIDE SEQUENCE [LARGE SCALE GENOMIC DNA]</scope>
    <source>
        <strain evidence="5">CGMCC 1.3704</strain>
    </source>
</reference>
<accession>A0A1I3YCD8</accession>
<proteinExistence type="inferred from homology"/>
<feature type="region of interest" description="Disordered" evidence="3">
    <location>
        <begin position="46"/>
        <end position="77"/>
    </location>
</feature>
<dbReference type="RefSeq" id="WP_075037626.1">
    <property type="nucleotide sequence ID" value="NZ_FOSB01000010.1"/>
</dbReference>
<organism evidence="4 5">
    <name type="scientific">Halobacillus dabanensis</name>
    <dbReference type="NCBI Taxonomy" id="240302"/>
    <lineage>
        <taxon>Bacteria</taxon>
        <taxon>Bacillati</taxon>
        <taxon>Bacillota</taxon>
        <taxon>Bacilli</taxon>
        <taxon>Bacillales</taxon>
        <taxon>Bacillaceae</taxon>
        <taxon>Halobacillus</taxon>
    </lineage>
</organism>
<name>A0A1I3YCD8_HALDA</name>
<dbReference type="Pfam" id="PF05979">
    <property type="entry name" value="DUF896"/>
    <property type="match status" value="1"/>
</dbReference>
<dbReference type="HAMAP" id="MF_01103">
    <property type="entry name" value="UPF0291"/>
    <property type="match status" value="1"/>
</dbReference>
<dbReference type="PANTHER" id="PTHR37300:SF1">
    <property type="entry name" value="UPF0291 PROTEIN YNZC"/>
    <property type="match status" value="1"/>
</dbReference>
<dbReference type="GO" id="GO:0005737">
    <property type="term" value="C:cytoplasm"/>
    <property type="evidence" value="ECO:0007669"/>
    <property type="project" value="UniProtKB-SubCell"/>
</dbReference>
<evidence type="ECO:0000256" key="2">
    <source>
        <dbReference type="HAMAP-Rule" id="MF_01103"/>
    </source>
</evidence>
<feature type="compositionally biased region" description="Basic and acidic residues" evidence="3">
    <location>
        <begin position="63"/>
        <end position="77"/>
    </location>
</feature>
<dbReference type="PANTHER" id="PTHR37300">
    <property type="entry name" value="UPF0291 PROTEIN CBO2609/CLC_2481"/>
    <property type="match status" value="1"/>
</dbReference>
<dbReference type="AlphaFoldDB" id="A0A1I3YCD8"/>
<sequence length="77" mass="9044">MLSKEKINRINELANKSKQEGLSKEEKEEQQTLRQEYLKSARKSFKNQLKGVTVVDPKGNDVTPEKLRQMQRNEKKN</sequence>
<keyword evidence="5" id="KW-1185">Reference proteome</keyword>
<gene>
    <name evidence="4" type="ORF">SAMN04487936_110132</name>
</gene>
<dbReference type="Proteomes" id="UP000183557">
    <property type="component" value="Unassembled WGS sequence"/>
</dbReference>
<protein>
    <recommendedName>
        <fullName evidence="2">UPF0291 protein SAMN04487936_110132</fullName>
    </recommendedName>
</protein>
<keyword evidence="1 2" id="KW-0963">Cytoplasm</keyword>
<dbReference type="EMBL" id="FOSB01000010">
    <property type="protein sequence ID" value="SFK29039.1"/>
    <property type="molecule type" value="Genomic_DNA"/>
</dbReference>
<dbReference type="OrthoDB" id="390105at2"/>
<evidence type="ECO:0000256" key="1">
    <source>
        <dbReference type="ARBA" id="ARBA00022490"/>
    </source>
</evidence>
<comment type="subcellular location">
    <subcellularLocation>
        <location evidence="2">Cytoplasm</location>
    </subcellularLocation>
</comment>
<comment type="similarity">
    <text evidence="2">Belongs to the UPF0291 family.</text>
</comment>
<dbReference type="SUPFAM" id="SSF158221">
    <property type="entry name" value="YnzC-like"/>
    <property type="match status" value="1"/>
</dbReference>
<evidence type="ECO:0000313" key="5">
    <source>
        <dbReference type="Proteomes" id="UP000183557"/>
    </source>
</evidence>
<evidence type="ECO:0000313" key="4">
    <source>
        <dbReference type="EMBL" id="SFK29039.1"/>
    </source>
</evidence>
<dbReference type="Gene3D" id="1.10.287.540">
    <property type="entry name" value="Helix hairpin bin"/>
    <property type="match status" value="1"/>
</dbReference>
<feature type="region of interest" description="Disordered" evidence="3">
    <location>
        <begin position="1"/>
        <end position="33"/>
    </location>
</feature>
<dbReference type="STRING" id="240302.BN982_01933"/>